<dbReference type="RefSeq" id="WP_146524260.1">
    <property type="nucleotide sequence ID" value="NZ_SJPV01000001.1"/>
</dbReference>
<comment type="caution">
    <text evidence="4">The sequence shown here is derived from an EMBL/GenBank/DDBJ whole genome shotgun (WGS) entry which is preliminary data.</text>
</comment>
<evidence type="ECO:0000313" key="5">
    <source>
        <dbReference type="Proteomes" id="UP000319143"/>
    </source>
</evidence>
<accession>A0A5C6E2E0</accession>
<organism evidence="4 5">
    <name type="scientific">Novipirellula artificiosorum</name>
    <dbReference type="NCBI Taxonomy" id="2528016"/>
    <lineage>
        <taxon>Bacteria</taxon>
        <taxon>Pseudomonadati</taxon>
        <taxon>Planctomycetota</taxon>
        <taxon>Planctomycetia</taxon>
        <taxon>Pirellulales</taxon>
        <taxon>Pirellulaceae</taxon>
        <taxon>Novipirellula</taxon>
    </lineage>
</organism>
<sequence>MCALNRWIVVTTLVLVRSAVGLPDDLPTRQPESKSPASVVSFDGNRSFSASELRDSLNRDSSFLLACHPLGDPDALASVIEQRLTAGYRTSGFAEVAIRCQRDVSGETWNVAIDEGKQYRCGRVLIRGAQQMDVSKLRQRLTEPYPNEDTFASFVVVNGETQTRWVDEKGKQADLEDPVWKIGEPVKLDKERALSRACQTAISDLGFSGSLNTVSIQCDPDTETASMIVDIINEGEPTRIAEIDIDGLYEYSPASVAKYLGVKSGDAVNREIMQEFTRRLWQSGRFKNQNVRFEMASGSTLSVRVEEIAGVPGLDQALSENAKVFLRAGQWVAEAIARGDDMEIVSSLQGYSFRLIQSTQGLLAEAKGPSHEKLSLLVDAEQLLFNHSSHPQMLRFSPAAAGGYIKYGLSIGAASDSTQYQSLNFNGSIGGPLEAGDSPLQFVCSNSPSDWLPFAFKEDSDFQMRDGQLVTQHEAVTLAIDVDSGRIDQWTSEMGATRFVSGAFEAARQSLLEQVATKPNAFDSLRPLSSSLSYLLSEPVVDFSLTLAAHQEEPITPIDPELVSAIRKLVEGGVLGIGDAFVVSLQQQNRSKRFVIPNDEKPPKDWKQIALRWVGQGIVRYAPDLFAEETWPMQLARQTGFIAMGSTEHTQELLARLLRDENNGPLCYASAAILLSYVSQDAAKVFAKRSLDVMNLDAFQRDFETLQAATPVSAAAKMMSSLQRLNSSEVEALGRCCKDDSKRDWLHLLYEFSQLQATDEASFVYQMAEEPLRESMRRTLER</sequence>
<dbReference type="PROSITE" id="PS51779">
    <property type="entry name" value="POTRA"/>
    <property type="match status" value="1"/>
</dbReference>
<dbReference type="OrthoDB" id="235162at2"/>
<dbReference type="InterPro" id="IPR034746">
    <property type="entry name" value="POTRA"/>
</dbReference>
<dbReference type="Gene3D" id="3.10.20.310">
    <property type="entry name" value="membrane protein fhac"/>
    <property type="match status" value="1"/>
</dbReference>
<gene>
    <name evidence="4" type="primary">bamA_1</name>
    <name evidence="4" type="ORF">Poly41_04430</name>
</gene>
<evidence type="ECO:0000259" key="3">
    <source>
        <dbReference type="PROSITE" id="PS51779"/>
    </source>
</evidence>
<dbReference type="AlphaFoldDB" id="A0A5C6E2E0"/>
<name>A0A5C6E2E0_9BACT</name>
<proteinExistence type="predicted"/>
<dbReference type="Proteomes" id="UP000319143">
    <property type="component" value="Unassembled WGS sequence"/>
</dbReference>
<reference evidence="4 5" key="1">
    <citation type="submission" date="2019-02" db="EMBL/GenBank/DDBJ databases">
        <title>Deep-cultivation of Planctomycetes and their phenomic and genomic characterization uncovers novel biology.</title>
        <authorList>
            <person name="Wiegand S."/>
            <person name="Jogler M."/>
            <person name="Boedeker C."/>
            <person name="Pinto D."/>
            <person name="Vollmers J."/>
            <person name="Rivas-Marin E."/>
            <person name="Kohn T."/>
            <person name="Peeters S.H."/>
            <person name="Heuer A."/>
            <person name="Rast P."/>
            <person name="Oberbeckmann S."/>
            <person name="Bunk B."/>
            <person name="Jeske O."/>
            <person name="Meyerdierks A."/>
            <person name="Storesund J.E."/>
            <person name="Kallscheuer N."/>
            <person name="Luecker S."/>
            <person name="Lage O.M."/>
            <person name="Pohl T."/>
            <person name="Merkel B.J."/>
            <person name="Hornburger P."/>
            <person name="Mueller R.-W."/>
            <person name="Bruemmer F."/>
            <person name="Labrenz M."/>
            <person name="Spormann A.M."/>
            <person name="Op Den Camp H."/>
            <person name="Overmann J."/>
            <person name="Amann R."/>
            <person name="Jetten M.S.M."/>
            <person name="Mascher T."/>
            <person name="Medema M.H."/>
            <person name="Devos D.P."/>
            <person name="Kaster A.-K."/>
            <person name="Ovreas L."/>
            <person name="Rohde M."/>
            <person name="Galperin M.Y."/>
            <person name="Jogler C."/>
        </authorList>
    </citation>
    <scope>NUCLEOTIDE SEQUENCE [LARGE SCALE GENOMIC DNA]</scope>
    <source>
        <strain evidence="4 5">Poly41</strain>
    </source>
</reference>
<keyword evidence="5" id="KW-1185">Reference proteome</keyword>
<evidence type="ECO:0000256" key="2">
    <source>
        <dbReference type="ARBA" id="ARBA00023136"/>
    </source>
</evidence>
<feature type="domain" description="POTRA" evidence="3">
    <location>
        <begin position="238"/>
        <end position="308"/>
    </location>
</feature>
<evidence type="ECO:0000313" key="4">
    <source>
        <dbReference type="EMBL" id="TWU42147.1"/>
    </source>
</evidence>
<protein>
    <submittedName>
        <fullName evidence="4">Outer membrane protein assembly factor BamA</fullName>
    </submittedName>
</protein>
<dbReference type="EMBL" id="SJPV01000001">
    <property type="protein sequence ID" value="TWU42147.1"/>
    <property type="molecule type" value="Genomic_DNA"/>
</dbReference>
<dbReference type="GO" id="GO:0016020">
    <property type="term" value="C:membrane"/>
    <property type="evidence" value="ECO:0007669"/>
    <property type="project" value="UniProtKB-SubCell"/>
</dbReference>
<keyword evidence="2" id="KW-0472">Membrane</keyword>
<comment type="subcellular location">
    <subcellularLocation>
        <location evidence="1">Membrane</location>
    </subcellularLocation>
</comment>
<evidence type="ECO:0000256" key="1">
    <source>
        <dbReference type="ARBA" id="ARBA00004370"/>
    </source>
</evidence>